<organism evidence="2 3">
    <name type="scientific">Xenorhabdus cabanillasii JM26</name>
    <dbReference type="NCBI Taxonomy" id="1427517"/>
    <lineage>
        <taxon>Bacteria</taxon>
        <taxon>Pseudomonadati</taxon>
        <taxon>Pseudomonadota</taxon>
        <taxon>Gammaproteobacteria</taxon>
        <taxon>Enterobacterales</taxon>
        <taxon>Morganellaceae</taxon>
        <taxon>Xenorhabdus</taxon>
    </lineage>
</organism>
<evidence type="ECO:0000313" key="2">
    <source>
        <dbReference type="EMBL" id="CDL87186.1"/>
    </source>
</evidence>
<keyword evidence="1" id="KW-0472">Membrane</keyword>
<protein>
    <submittedName>
        <fullName evidence="2">Uncharacterized protein</fullName>
    </submittedName>
</protein>
<evidence type="ECO:0000313" key="3">
    <source>
        <dbReference type="Proteomes" id="UP000019197"/>
    </source>
</evidence>
<dbReference type="EMBL" id="CBXE010000480">
    <property type="protein sequence ID" value="CDL87186.1"/>
    <property type="molecule type" value="Genomic_DNA"/>
</dbReference>
<proteinExistence type="predicted"/>
<name>W1JB95_9GAMM</name>
<dbReference type="Proteomes" id="UP000019197">
    <property type="component" value="Unassembled WGS sequence"/>
</dbReference>
<dbReference type="AlphaFoldDB" id="W1JB95"/>
<accession>W1JB95</accession>
<reference evidence="2 3" key="1">
    <citation type="submission" date="2013-11" db="EMBL/GenBank/DDBJ databases">
        <title>Draft genome sequence and annotation of the entomopathogenic bacterium, Xenorhabdus cabanillasi strain JM26.</title>
        <authorList>
            <person name="Gualtieri M."/>
            <person name="Ogier J.C."/>
            <person name="Pages S."/>
            <person name="Givaudan A."/>
            <person name="Gaudriault S."/>
        </authorList>
    </citation>
    <scope>NUCLEOTIDE SEQUENCE [LARGE SCALE GENOMIC DNA]</scope>
    <source>
        <strain evidence="2 3">JM26</strain>
    </source>
</reference>
<sequence>MATSSAKRSASSWSKSIRTSRMPFRFVPTRQNTRAELLEVFFETVVSVIMVYFSIVGIMVGIAASTPIR</sequence>
<gene>
    <name evidence="2" type="ORF">XCR1_840146</name>
</gene>
<comment type="caution">
    <text evidence="2">The sequence shown here is derived from an EMBL/GenBank/DDBJ whole genome shotgun (WGS) entry which is preliminary data.</text>
</comment>
<keyword evidence="1" id="KW-1133">Transmembrane helix</keyword>
<keyword evidence="1" id="KW-0812">Transmembrane</keyword>
<evidence type="ECO:0000256" key="1">
    <source>
        <dbReference type="SAM" id="Phobius"/>
    </source>
</evidence>
<feature type="transmembrane region" description="Helical" evidence="1">
    <location>
        <begin position="40"/>
        <end position="64"/>
    </location>
</feature>